<gene>
    <name evidence="2" type="primary">fusA</name>
</gene>
<reference evidence="2" key="1">
    <citation type="submission" date="2011-03" db="EMBL/GenBank/DDBJ databases">
        <title>Multilocus of Rhodovulums and Rhodobacters.</title>
        <authorList>
            <person name="Sasikala C."/>
            <person name="Ramana C.V."/>
        </authorList>
    </citation>
    <scope>NUCLEOTIDE SEQUENCE</scope>
    <source>
        <strain evidence="2">DSM:1374</strain>
    </source>
</reference>
<feature type="compositionally biased region" description="Low complexity" evidence="1">
    <location>
        <begin position="16"/>
        <end position="34"/>
    </location>
</feature>
<protein>
    <submittedName>
        <fullName evidence="2">Elongation factor EF-G</fullName>
    </submittedName>
</protein>
<organism evidence="2">
    <name type="scientific">Rhodovulum sulfidophilum</name>
    <name type="common">Rhodobacter sulfidophilus</name>
    <dbReference type="NCBI Taxonomy" id="35806"/>
    <lineage>
        <taxon>Bacteria</taxon>
        <taxon>Pseudomonadati</taxon>
        <taxon>Pseudomonadota</taxon>
        <taxon>Alphaproteobacteria</taxon>
        <taxon>Rhodobacterales</taxon>
        <taxon>Paracoccaceae</taxon>
        <taxon>Rhodovulum</taxon>
    </lineage>
</organism>
<keyword evidence="2" id="KW-0251">Elongation factor</keyword>
<accession>F2R0L9</accession>
<keyword evidence="2" id="KW-0648">Protein biosynthesis</keyword>
<feature type="compositionally biased region" description="Low complexity" evidence="1">
    <location>
        <begin position="48"/>
        <end position="67"/>
    </location>
</feature>
<feature type="non-terminal residue" evidence="2">
    <location>
        <position position="1"/>
    </location>
</feature>
<proteinExistence type="predicted"/>
<evidence type="ECO:0000313" key="2">
    <source>
        <dbReference type="EMBL" id="CCA41195.1"/>
    </source>
</evidence>
<feature type="compositionally biased region" description="Low complexity" evidence="1">
    <location>
        <begin position="80"/>
        <end position="101"/>
    </location>
</feature>
<evidence type="ECO:0000256" key="1">
    <source>
        <dbReference type="SAM" id="MobiDB-lite"/>
    </source>
</evidence>
<dbReference type="GO" id="GO:0003746">
    <property type="term" value="F:translation elongation factor activity"/>
    <property type="evidence" value="ECO:0007669"/>
    <property type="project" value="UniProtKB-KW"/>
</dbReference>
<sequence length="110" mass="11825">SAKSMTAPRPWTGWNRSRSGGSPSLRLRPRLSGSVRKIRRRKGPPTPNTASTSSTPPATSTSPSKSSGRWPCSTARSAFSMPMPASSRRPRPSGVRPTVTRFRASSSSTR</sequence>
<feature type="region of interest" description="Disordered" evidence="1">
    <location>
        <begin position="1"/>
        <end position="110"/>
    </location>
</feature>
<feature type="non-terminal residue" evidence="2">
    <location>
        <position position="110"/>
    </location>
</feature>
<dbReference type="EMBL" id="FR839667">
    <property type="protein sequence ID" value="CCA41195.1"/>
    <property type="molecule type" value="Genomic_DNA"/>
</dbReference>
<name>F2R0L9_RHOSU</name>
<dbReference type="AlphaFoldDB" id="F2R0L9"/>